<dbReference type="SMART" id="SM01324">
    <property type="entry name" value="YARHG"/>
    <property type="match status" value="1"/>
</dbReference>
<dbReference type="STRING" id="869209.Tresu_0712"/>
<name>F2NVE0_TRES6</name>
<dbReference type="eggNOG" id="ENOG5030K2K">
    <property type="taxonomic scope" value="Bacteria"/>
</dbReference>
<dbReference type="KEGG" id="tsu:Tresu_0712"/>
<sequence length="416" mass="49384">MEKEEINFTLYKDHYDINVKFYFMNYGPTETIEVGFPQWKHRQPTEDDFFYFKNKVNNVTTNFTVKELEKPEPLNKSMVITKWYIRSVTFESNEITTTEVEYSAPYGVYGSSKSADYLFGTGATWKDCIGEMIIKITNTTDDVWINAIRIDNSDLGNIIRENNTIVIQKKNVYPKIESEIFLELDRVPDCLVSLRVINPERRWDFRDYIISESESKLKFYSTTQLRYLRNLIFAAYGHTFKSDDINQWLKKYCSDWYIPKGTVTEKQFNENEKKNLALIQQEEARRNNPPINYLNEYFDNEKYSTISSKMENIYLSYIERDNTKLVTKGLIYNKIDNVIQPLFFIDGYIIKDKDSNQVSYPIATQEFFGWKIELNKTSISFQIFTNQGKNTTDSIKFLWNDRERKFEKSRINPLDL</sequence>
<gene>
    <name evidence="2" type="ordered locus">Tresu_0712</name>
</gene>
<evidence type="ECO:0000313" key="3">
    <source>
        <dbReference type="Proteomes" id="UP000006852"/>
    </source>
</evidence>
<dbReference type="InterPro" id="IPR025582">
    <property type="entry name" value="YARHG_dom"/>
</dbReference>
<dbReference type="GeneID" id="302997901"/>
<accession>F2NVE0</accession>
<evidence type="ECO:0000313" key="2">
    <source>
        <dbReference type="EMBL" id="AEB13650.1"/>
    </source>
</evidence>
<feature type="domain" description="YARHG" evidence="1">
    <location>
        <begin position="206"/>
        <end position="284"/>
    </location>
</feature>
<dbReference type="Proteomes" id="UP000006852">
    <property type="component" value="Chromosome"/>
</dbReference>
<proteinExistence type="predicted"/>
<reference evidence="2 3" key="1">
    <citation type="journal article" date="2011" name="Stand. Genomic Sci.">
        <title>Complete genome sequence of Treponema succinifaciens type strain (6091).</title>
        <authorList>
            <person name="Han C."/>
            <person name="Gronow S."/>
            <person name="Teshima H."/>
            <person name="Lapidus A."/>
            <person name="Nolan M."/>
            <person name="Lucas S."/>
            <person name="Hammon N."/>
            <person name="Deshpande S."/>
            <person name="Cheng J.F."/>
            <person name="Zeytun A."/>
            <person name="Tapia R."/>
            <person name="Goodwin L."/>
            <person name="Pitluck S."/>
            <person name="Liolios K."/>
            <person name="Pagani I."/>
            <person name="Ivanova N."/>
            <person name="Mavromatis K."/>
            <person name="Mikhailova N."/>
            <person name="Huntemann M."/>
            <person name="Pati A."/>
            <person name="Chen A."/>
            <person name="Palaniappan K."/>
            <person name="Land M."/>
            <person name="Hauser L."/>
            <person name="Brambilla E.M."/>
            <person name="Rohde M."/>
            <person name="Goker M."/>
            <person name="Woyke T."/>
            <person name="Bristow J."/>
            <person name="Eisen J.A."/>
            <person name="Markowitz V."/>
            <person name="Hugenholtz P."/>
            <person name="Kyrpides N.C."/>
            <person name="Klenk H.P."/>
            <person name="Detter J.C."/>
        </authorList>
    </citation>
    <scope>NUCLEOTIDE SEQUENCE [LARGE SCALE GENOMIC DNA]</scope>
    <source>
        <strain evidence="3">ATCC 33096 / DSM 2489 / 6091</strain>
    </source>
</reference>
<dbReference type="EMBL" id="CP002631">
    <property type="protein sequence ID" value="AEB13650.1"/>
    <property type="molecule type" value="Genomic_DNA"/>
</dbReference>
<dbReference type="OrthoDB" id="361748at2"/>
<dbReference type="Gene3D" id="1.20.58.1690">
    <property type="match status" value="1"/>
</dbReference>
<dbReference type="Gene3D" id="2.60.40.3680">
    <property type="match status" value="1"/>
</dbReference>
<organism evidence="2 3">
    <name type="scientific">Treponema succinifaciens (strain ATCC 33096 / DSM 2489 / 6091)</name>
    <dbReference type="NCBI Taxonomy" id="869209"/>
    <lineage>
        <taxon>Bacteria</taxon>
        <taxon>Pseudomonadati</taxon>
        <taxon>Spirochaetota</taxon>
        <taxon>Spirochaetia</taxon>
        <taxon>Spirochaetales</taxon>
        <taxon>Treponemataceae</taxon>
        <taxon>Treponema</taxon>
    </lineage>
</organism>
<dbReference type="HOGENOM" id="CLU_660453_0_0_12"/>
<dbReference type="InterPro" id="IPR038434">
    <property type="entry name" value="YARHG_sf"/>
</dbReference>
<evidence type="ECO:0000259" key="1">
    <source>
        <dbReference type="SMART" id="SM01324"/>
    </source>
</evidence>
<dbReference type="Pfam" id="PF13308">
    <property type="entry name" value="YARHG"/>
    <property type="match status" value="1"/>
</dbReference>
<dbReference type="RefSeq" id="WP_013700949.1">
    <property type="nucleotide sequence ID" value="NC_015385.1"/>
</dbReference>
<dbReference type="AlphaFoldDB" id="F2NVE0"/>
<protein>
    <recommendedName>
        <fullName evidence="1">YARHG domain-containing protein</fullName>
    </recommendedName>
</protein>
<keyword evidence="3" id="KW-1185">Reference proteome</keyword>
<reference evidence="3" key="2">
    <citation type="submission" date="2011-04" db="EMBL/GenBank/DDBJ databases">
        <title>The complete genome of chromosome of Treponema succinifaciens DSM 2489.</title>
        <authorList>
            <person name="Lucas S."/>
            <person name="Copeland A."/>
            <person name="Lapidus A."/>
            <person name="Bruce D."/>
            <person name="Goodwin L."/>
            <person name="Pitluck S."/>
            <person name="Peters L."/>
            <person name="Kyrpides N."/>
            <person name="Mavromatis K."/>
            <person name="Ivanova N."/>
            <person name="Ovchinnikova G."/>
            <person name="Teshima H."/>
            <person name="Detter J.C."/>
            <person name="Tapia R."/>
            <person name="Han C."/>
            <person name="Land M."/>
            <person name="Hauser L."/>
            <person name="Markowitz V."/>
            <person name="Cheng J.-F."/>
            <person name="Hugenholtz P."/>
            <person name="Woyke T."/>
            <person name="Wu D."/>
            <person name="Gronow S."/>
            <person name="Wellnitz S."/>
            <person name="Brambilla E."/>
            <person name="Klenk H.-P."/>
            <person name="Eisen J.A."/>
        </authorList>
    </citation>
    <scope>NUCLEOTIDE SEQUENCE [LARGE SCALE GENOMIC DNA]</scope>
    <source>
        <strain evidence="3">ATCC 33096 / DSM 2489 / 6091</strain>
    </source>
</reference>